<sequence length="98" mass="10298">MADLGTCADCVHWDRGGASIATATRDPSVGPDIGTCCVMPPQLARSGPYWATAIYPQTHASRFCGEWEPIPDNGGGGEHEPLPEAQPTNVVSFDRSAA</sequence>
<gene>
    <name evidence="2" type="ORF">HRJ34_00045</name>
</gene>
<dbReference type="Proteomes" id="UP000664914">
    <property type="component" value="Chromosome"/>
</dbReference>
<reference evidence="2" key="2">
    <citation type="submission" date="2021-04" db="EMBL/GenBank/DDBJ databases">
        <title>Isolation and genomic analysis of the ibuprofen-degrading bacterium Sphingomonas strain MPO218.</title>
        <authorList>
            <person name="Aulestia M."/>
            <person name="Flores A."/>
            <person name="Mangas E.L."/>
            <person name="Perez-Pulido A.J."/>
            <person name="Santero E."/>
            <person name="Camacho E.M."/>
        </authorList>
    </citation>
    <scope>NUCLEOTIDE SEQUENCE</scope>
    <source>
        <strain evidence="2">MPO218</strain>
    </source>
</reference>
<feature type="region of interest" description="Disordered" evidence="1">
    <location>
        <begin position="67"/>
        <end position="98"/>
    </location>
</feature>
<dbReference type="RefSeq" id="WP_208632992.1">
    <property type="nucleotide sequence ID" value="NZ_CP059319.1"/>
</dbReference>
<evidence type="ECO:0000256" key="1">
    <source>
        <dbReference type="SAM" id="MobiDB-lite"/>
    </source>
</evidence>
<evidence type="ECO:0000313" key="2">
    <source>
        <dbReference type="EMBL" id="QTH21969.1"/>
    </source>
</evidence>
<dbReference type="AlphaFoldDB" id="A0A975D347"/>
<reference evidence="2" key="1">
    <citation type="submission" date="2020-07" db="EMBL/GenBank/DDBJ databases">
        <authorList>
            <person name="Camacho E."/>
        </authorList>
    </citation>
    <scope>NUCLEOTIDE SEQUENCE</scope>
    <source>
        <strain evidence="2">MPO218</strain>
    </source>
</reference>
<dbReference type="EMBL" id="CP059319">
    <property type="protein sequence ID" value="QTH21969.1"/>
    <property type="molecule type" value="Genomic_DNA"/>
</dbReference>
<accession>A0A975D347</accession>
<name>A0A975D347_9SPHN</name>
<organism evidence="2 3">
    <name type="scientific">Rhizorhabdus wittichii</name>
    <dbReference type="NCBI Taxonomy" id="160791"/>
    <lineage>
        <taxon>Bacteria</taxon>
        <taxon>Pseudomonadati</taxon>
        <taxon>Pseudomonadota</taxon>
        <taxon>Alphaproteobacteria</taxon>
        <taxon>Sphingomonadales</taxon>
        <taxon>Sphingomonadaceae</taxon>
        <taxon>Rhizorhabdus</taxon>
    </lineage>
</organism>
<proteinExistence type="predicted"/>
<protein>
    <submittedName>
        <fullName evidence="2">Uncharacterized protein</fullName>
    </submittedName>
</protein>
<evidence type="ECO:0000313" key="3">
    <source>
        <dbReference type="Proteomes" id="UP000664914"/>
    </source>
</evidence>